<comment type="caution">
    <text evidence="1">The sequence shown here is derived from an EMBL/GenBank/DDBJ whole genome shotgun (WGS) entry which is preliminary data.</text>
</comment>
<protein>
    <submittedName>
        <fullName evidence="1">Uncharacterized protein</fullName>
    </submittedName>
</protein>
<dbReference type="EMBL" id="MU155215">
    <property type="protein sequence ID" value="KAF9479321.1"/>
    <property type="molecule type" value="Genomic_DNA"/>
</dbReference>
<accession>A0A9P5Z1W4</accession>
<sequence length="394" mass="45507">MTIEDYLEAEGAFIQKPLNETRLSQNTTATASATRILIVSAMFPLAKAKHSKADYENWLGQFLGRITTDIYMYTTPELGDTLRRVRGDLPITIDTNYSSPFEVPPLRDLEETYTRMNDMDPEKWHHSPGLYAVWNAKPYLLNDAVNVLKAQGKEYDYAFWNDGGSFRREHHYSDWPNPARIDQVWEEGSKLTGKSADELLFFPVFQPPAQKFKDWQEDMGPIANPVQLSEGSFFGGSPSTIEWFSEVFYAYHDHYLSRGLFVGIDQDVFNALFLLFPERMFTVWMNDPSAPAHEGIIPSPSLVPSLERGFLGECGAEWFYYQFWLADSLTRDIMRDIWIRDQRWRKSGWWQERKLCRVTRAMAMVDFLRTSFGQSWSPPLKALAIPGIQSDHGM</sequence>
<dbReference type="AlphaFoldDB" id="A0A9P5Z1W4"/>
<dbReference type="Proteomes" id="UP000807469">
    <property type="component" value="Unassembled WGS sequence"/>
</dbReference>
<organism evidence="1 2">
    <name type="scientific">Pholiota conissans</name>
    <dbReference type="NCBI Taxonomy" id="109636"/>
    <lineage>
        <taxon>Eukaryota</taxon>
        <taxon>Fungi</taxon>
        <taxon>Dikarya</taxon>
        <taxon>Basidiomycota</taxon>
        <taxon>Agaricomycotina</taxon>
        <taxon>Agaricomycetes</taxon>
        <taxon>Agaricomycetidae</taxon>
        <taxon>Agaricales</taxon>
        <taxon>Agaricineae</taxon>
        <taxon>Strophariaceae</taxon>
        <taxon>Pholiota</taxon>
    </lineage>
</organism>
<reference evidence="1" key="1">
    <citation type="submission" date="2020-11" db="EMBL/GenBank/DDBJ databases">
        <authorList>
            <consortium name="DOE Joint Genome Institute"/>
            <person name="Ahrendt S."/>
            <person name="Riley R."/>
            <person name="Andreopoulos W."/>
            <person name="Labutti K."/>
            <person name="Pangilinan J."/>
            <person name="Ruiz-Duenas F.J."/>
            <person name="Barrasa J.M."/>
            <person name="Sanchez-Garcia M."/>
            <person name="Camarero S."/>
            <person name="Miyauchi S."/>
            <person name="Serrano A."/>
            <person name="Linde D."/>
            <person name="Babiker R."/>
            <person name="Drula E."/>
            <person name="Ayuso-Fernandez I."/>
            <person name="Pacheco R."/>
            <person name="Padilla G."/>
            <person name="Ferreira P."/>
            <person name="Barriuso J."/>
            <person name="Kellner H."/>
            <person name="Castanera R."/>
            <person name="Alfaro M."/>
            <person name="Ramirez L."/>
            <person name="Pisabarro A.G."/>
            <person name="Kuo A."/>
            <person name="Tritt A."/>
            <person name="Lipzen A."/>
            <person name="He G."/>
            <person name="Yan M."/>
            <person name="Ng V."/>
            <person name="Cullen D."/>
            <person name="Martin F."/>
            <person name="Rosso M.-N."/>
            <person name="Henrissat B."/>
            <person name="Hibbett D."/>
            <person name="Martinez A.T."/>
            <person name="Grigoriev I.V."/>
        </authorList>
    </citation>
    <scope>NUCLEOTIDE SEQUENCE</scope>
    <source>
        <strain evidence="1">CIRM-BRFM 674</strain>
    </source>
</reference>
<name>A0A9P5Z1W4_9AGAR</name>
<keyword evidence="2" id="KW-1185">Reference proteome</keyword>
<evidence type="ECO:0000313" key="2">
    <source>
        <dbReference type="Proteomes" id="UP000807469"/>
    </source>
</evidence>
<dbReference type="OrthoDB" id="411632at2759"/>
<gene>
    <name evidence="1" type="ORF">BDN70DRAFT_807215</name>
</gene>
<proteinExistence type="predicted"/>
<evidence type="ECO:0000313" key="1">
    <source>
        <dbReference type="EMBL" id="KAF9479321.1"/>
    </source>
</evidence>